<keyword evidence="2" id="KW-1185">Reference proteome</keyword>
<dbReference type="AlphaFoldDB" id="A0A852WVZ4"/>
<organism evidence="1 2">
    <name type="scientific">Agromyces hippuratus</name>
    <dbReference type="NCBI Taxonomy" id="286438"/>
    <lineage>
        <taxon>Bacteria</taxon>
        <taxon>Bacillati</taxon>
        <taxon>Actinomycetota</taxon>
        <taxon>Actinomycetes</taxon>
        <taxon>Micrococcales</taxon>
        <taxon>Microbacteriaceae</taxon>
        <taxon>Agromyces</taxon>
    </lineage>
</organism>
<accession>A0A852WVZ4</accession>
<dbReference type="RefSeq" id="WP_179552308.1">
    <property type="nucleotide sequence ID" value="NZ_JACCFI010000001.1"/>
</dbReference>
<evidence type="ECO:0000313" key="2">
    <source>
        <dbReference type="Proteomes" id="UP000549066"/>
    </source>
</evidence>
<evidence type="ECO:0000313" key="1">
    <source>
        <dbReference type="EMBL" id="NYG22512.1"/>
    </source>
</evidence>
<name>A0A852WVZ4_9MICO</name>
<reference evidence="1 2" key="1">
    <citation type="submission" date="2020-07" db="EMBL/GenBank/DDBJ databases">
        <title>Sequencing the genomes of 1000 actinobacteria strains.</title>
        <authorList>
            <person name="Klenk H.-P."/>
        </authorList>
    </citation>
    <scope>NUCLEOTIDE SEQUENCE [LARGE SCALE GENOMIC DNA]</scope>
    <source>
        <strain evidence="1 2">DSM 8598</strain>
    </source>
</reference>
<dbReference type="EMBL" id="JACCFI010000001">
    <property type="protein sequence ID" value="NYG22512.1"/>
    <property type="molecule type" value="Genomic_DNA"/>
</dbReference>
<comment type="caution">
    <text evidence="1">The sequence shown here is derived from an EMBL/GenBank/DDBJ whole genome shotgun (WGS) entry which is preliminary data.</text>
</comment>
<proteinExistence type="predicted"/>
<dbReference type="Proteomes" id="UP000549066">
    <property type="component" value="Unassembled WGS sequence"/>
</dbReference>
<gene>
    <name evidence="1" type="ORF">BJY17_003259</name>
</gene>
<protein>
    <submittedName>
        <fullName evidence="1">Uncharacterized protein</fullName>
    </submittedName>
</protein>
<sequence>MSDLTPLTFDDLVRFASRIQVGAPTTGDREPERGELWRLNWDGVTELGVVVDVEEGVPITVPATLTRSRLSESQPSTARVGDRLLHFDAFTDATHPIPAIAFDRLVSSEVDWSTATVDEATTSHRDGDASLRRLASWNQSFSVGSGGLGARLKSAGFTPSLLRRELDLSLDESLALLRDHRALSDDDTTRISRLLDTTSSEVEALAGAVPASLRAALSRRRFRERVMALAVRRKELASRAWGFALFGVLETPYRQTGVGGMEDWQERADRFFEVAL</sequence>